<evidence type="ECO:0000256" key="1">
    <source>
        <dbReference type="ARBA" id="ARBA00022729"/>
    </source>
</evidence>
<evidence type="ECO:0000313" key="5">
    <source>
        <dbReference type="EMBL" id="RYM34928.1"/>
    </source>
</evidence>
<comment type="caution">
    <text evidence="5">The sequence shown here is derived from an EMBL/GenBank/DDBJ whole genome shotgun (WGS) entry which is preliminary data.</text>
</comment>
<feature type="chain" id="PRO_5020851738" evidence="2">
    <location>
        <begin position="21"/>
        <end position="479"/>
    </location>
</feature>
<feature type="domain" description="Secretion system C-terminal sorting" evidence="4">
    <location>
        <begin position="408"/>
        <end position="471"/>
    </location>
</feature>
<sequence>MIKKYLFIALLGSASLVLISAGLSETSNKIESYKPLPTYSGGPGSGGLGDRTGSPLSSATCAQCHSGGSFGASISMQLLDGGVPVTSYTAGTTYTIEYTVAGTSSGFGFQGVALTSTNAAGGSFSAPSAGSQTVTIAGRSYVEHLGLSSNANFQATWTAPAANSGSISFYGIGLASNSNGGTSGDQVTAPGVITISESVQTSVTYTGNPFCGDATNQSPQVTGTANGTYSSAAGLSINANTGVIDVSASTPGTYTVNYVYASGSTNTNVTIYPDYITSTSETICADETLTFGTQVLDASNAGLNTEVFQSMNGCDSTVNLTLAVEVIDITTTLFGGLLTANQFGADYQWVDCDNGNAAITGATNMSFTPLVTGNFAVEITLNNCTETSACTLVDVASVDEFNIESVVVYPNPVVDVLEIKNMDQFGNINSIALIDANGRIVKEISVNSSSMNIGNLDSGIYFLRIKSNSRVSTISVVKK</sequence>
<dbReference type="NCBIfam" id="NF041895">
    <property type="entry name" value="choice_anch_V"/>
    <property type="match status" value="1"/>
</dbReference>
<dbReference type="Gene3D" id="2.60.40.4060">
    <property type="entry name" value="Reeler domain"/>
    <property type="match status" value="1"/>
</dbReference>
<name>A0A4Q4KP68_9FLAO</name>
<keyword evidence="6" id="KW-1185">Reference proteome</keyword>
<dbReference type="Proteomes" id="UP000293952">
    <property type="component" value="Unassembled WGS sequence"/>
</dbReference>
<evidence type="ECO:0000259" key="4">
    <source>
        <dbReference type="Pfam" id="PF18962"/>
    </source>
</evidence>
<dbReference type="Pfam" id="PF02014">
    <property type="entry name" value="Reeler"/>
    <property type="match status" value="1"/>
</dbReference>
<proteinExistence type="predicted"/>
<dbReference type="InterPro" id="IPR042307">
    <property type="entry name" value="Reeler_sf"/>
</dbReference>
<dbReference type="RefSeq" id="WP_130092936.1">
    <property type="nucleotide sequence ID" value="NZ_SETE01000002.1"/>
</dbReference>
<feature type="signal peptide" evidence="2">
    <location>
        <begin position="1"/>
        <end position="20"/>
    </location>
</feature>
<reference evidence="5 6" key="1">
    <citation type="submission" date="2019-02" db="EMBL/GenBank/DDBJ databases">
        <title>Genome sequence of the sea-ice species Brumimicrobium glaciale.</title>
        <authorList>
            <person name="Bowman J.P."/>
        </authorList>
    </citation>
    <scope>NUCLEOTIDE SEQUENCE [LARGE SCALE GENOMIC DNA]</scope>
    <source>
        <strain evidence="5 6">IC156</strain>
    </source>
</reference>
<evidence type="ECO:0000259" key="3">
    <source>
        <dbReference type="Pfam" id="PF02014"/>
    </source>
</evidence>
<gene>
    <name evidence="5" type="ORF">ERX46_06010</name>
</gene>
<dbReference type="NCBIfam" id="TIGR04183">
    <property type="entry name" value="Por_Secre_tail"/>
    <property type="match status" value="1"/>
</dbReference>
<dbReference type="AlphaFoldDB" id="A0A4Q4KP68"/>
<dbReference type="EMBL" id="SETE01000002">
    <property type="protein sequence ID" value="RYM34928.1"/>
    <property type="molecule type" value="Genomic_DNA"/>
</dbReference>
<evidence type="ECO:0000313" key="6">
    <source>
        <dbReference type="Proteomes" id="UP000293952"/>
    </source>
</evidence>
<protein>
    <submittedName>
        <fullName evidence="5">T9SS type A sorting domain-containing protein</fullName>
    </submittedName>
</protein>
<dbReference type="Pfam" id="PF18962">
    <property type="entry name" value="Por_Secre_tail"/>
    <property type="match status" value="1"/>
</dbReference>
<keyword evidence="1 2" id="KW-0732">Signal</keyword>
<feature type="domain" description="Reelin" evidence="3">
    <location>
        <begin position="86"/>
        <end position="170"/>
    </location>
</feature>
<dbReference type="OrthoDB" id="1391570at2"/>
<dbReference type="InterPro" id="IPR002861">
    <property type="entry name" value="Reeler_dom"/>
</dbReference>
<evidence type="ECO:0000256" key="2">
    <source>
        <dbReference type="SAM" id="SignalP"/>
    </source>
</evidence>
<accession>A0A4Q4KP68</accession>
<dbReference type="InterPro" id="IPR026444">
    <property type="entry name" value="Secre_tail"/>
</dbReference>
<organism evidence="5 6">
    <name type="scientific">Brumimicrobium glaciale</name>
    <dbReference type="NCBI Taxonomy" id="200475"/>
    <lineage>
        <taxon>Bacteria</taxon>
        <taxon>Pseudomonadati</taxon>
        <taxon>Bacteroidota</taxon>
        <taxon>Flavobacteriia</taxon>
        <taxon>Flavobacteriales</taxon>
        <taxon>Crocinitomicaceae</taxon>
        <taxon>Brumimicrobium</taxon>
    </lineage>
</organism>